<dbReference type="EC" id="2.4.-.-" evidence="9"/>
<evidence type="ECO:0000256" key="3">
    <source>
        <dbReference type="ARBA" id="ARBA00022679"/>
    </source>
</evidence>
<dbReference type="Pfam" id="PF00535">
    <property type="entry name" value="Glycos_transf_2"/>
    <property type="match status" value="1"/>
</dbReference>
<evidence type="ECO:0000259" key="8">
    <source>
        <dbReference type="Pfam" id="PF00535"/>
    </source>
</evidence>
<dbReference type="AlphaFoldDB" id="A0A1J5PMF6"/>
<keyword evidence="3 9" id="KW-0808">Transferase</keyword>
<dbReference type="SUPFAM" id="SSF53448">
    <property type="entry name" value="Nucleotide-diphospho-sugar transferases"/>
    <property type="match status" value="1"/>
</dbReference>
<name>A0A1J5PMF6_9ZZZZ</name>
<protein>
    <submittedName>
        <fullName evidence="9">Putative glycosyltransferases</fullName>
        <ecNumber evidence="9">2.4.-.-</ecNumber>
    </submittedName>
</protein>
<comment type="subcellular location">
    <subcellularLocation>
        <location evidence="1">Membrane</location>
        <topology evidence="1">Multi-pass membrane protein</topology>
    </subcellularLocation>
</comment>
<comment type="caution">
    <text evidence="9">The sequence shown here is derived from an EMBL/GenBank/DDBJ whole genome shotgun (WGS) entry which is preliminary data.</text>
</comment>
<evidence type="ECO:0000256" key="7">
    <source>
        <dbReference type="SAM" id="Phobius"/>
    </source>
</evidence>
<reference evidence="9" key="1">
    <citation type="submission" date="2016-10" db="EMBL/GenBank/DDBJ databases">
        <title>Sequence of Gallionella enrichment culture.</title>
        <authorList>
            <person name="Poehlein A."/>
            <person name="Muehling M."/>
            <person name="Daniel R."/>
        </authorList>
    </citation>
    <scope>NUCLEOTIDE SEQUENCE</scope>
</reference>
<keyword evidence="5 7" id="KW-1133">Transmembrane helix</keyword>
<dbReference type="EMBL" id="MLJW01006568">
    <property type="protein sequence ID" value="OIQ66483.1"/>
    <property type="molecule type" value="Genomic_DNA"/>
</dbReference>
<dbReference type="InterPro" id="IPR029044">
    <property type="entry name" value="Nucleotide-diphossugar_trans"/>
</dbReference>
<evidence type="ECO:0000313" key="9">
    <source>
        <dbReference type="EMBL" id="OIQ66483.1"/>
    </source>
</evidence>
<evidence type="ECO:0000256" key="2">
    <source>
        <dbReference type="ARBA" id="ARBA00022676"/>
    </source>
</evidence>
<gene>
    <name evidence="9" type="primary">pimF_2</name>
    <name evidence="9" type="ORF">GALL_519450</name>
</gene>
<keyword evidence="4 7" id="KW-0812">Transmembrane</keyword>
<dbReference type="CDD" id="cd04187">
    <property type="entry name" value="DPM1_like_bac"/>
    <property type="match status" value="1"/>
</dbReference>
<dbReference type="InterPro" id="IPR001173">
    <property type="entry name" value="Glyco_trans_2-like"/>
</dbReference>
<dbReference type="PANTHER" id="PTHR48090:SF1">
    <property type="entry name" value="PROPHAGE BACTOPRENOL GLUCOSYL TRANSFERASE HOMOLOG"/>
    <property type="match status" value="1"/>
</dbReference>
<evidence type="ECO:0000256" key="6">
    <source>
        <dbReference type="ARBA" id="ARBA00023136"/>
    </source>
</evidence>
<evidence type="ECO:0000256" key="4">
    <source>
        <dbReference type="ARBA" id="ARBA00022692"/>
    </source>
</evidence>
<dbReference type="GO" id="GO:0016757">
    <property type="term" value="F:glycosyltransferase activity"/>
    <property type="evidence" value="ECO:0007669"/>
    <property type="project" value="UniProtKB-KW"/>
</dbReference>
<accession>A0A1J5PMF6</accession>
<evidence type="ECO:0000256" key="5">
    <source>
        <dbReference type="ARBA" id="ARBA00022989"/>
    </source>
</evidence>
<dbReference type="GO" id="GO:0005886">
    <property type="term" value="C:plasma membrane"/>
    <property type="evidence" value="ECO:0007669"/>
    <property type="project" value="TreeGrafter"/>
</dbReference>
<evidence type="ECO:0000256" key="1">
    <source>
        <dbReference type="ARBA" id="ARBA00004141"/>
    </source>
</evidence>
<keyword evidence="6 7" id="KW-0472">Membrane</keyword>
<sequence>MKLSIVTTLYRSAPTVMEFYRRSLAAAESIADDIELVMVNDGSPDDSLTLAIGLQKADSRVIVVDLSRNFGHHKAMMTGLAHSTGDLVFLIDSDLEEEPELLARFHKRFCVGDCDVVFGVQESRRGGWFERVTGAIFFSLVDALSDQPLPRNLTTVRLMTRDYVRALVRHRDREFVIAQLWEMTGFRQSSLAFKKLSLSPTTYSRRRRLEMAIKYLTVTSTRILHLILHGGVLIFTLSVCVILFYLFRYFAHGIGPSGYTSLIISIWFFGGLTTLILGVIGLYIANILSETKRRPYTIIRRIYRSADTTGSNVIRVPEQWDEKGIVRRSSIDASSSS</sequence>
<feature type="domain" description="Glycosyltransferase 2-like" evidence="8">
    <location>
        <begin position="4"/>
        <end position="164"/>
    </location>
</feature>
<keyword evidence="2 9" id="KW-0328">Glycosyltransferase</keyword>
<proteinExistence type="predicted"/>
<dbReference type="InterPro" id="IPR050256">
    <property type="entry name" value="Glycosyltransferase_2"/>
</dbReference>
<organism evidence="9">
    <name type="scientific">mine drainage metagenome</name>
    <dbReference type="NCBI Taxonomy" id="410659"/>
    <lineage>
        <taxon>unclassified sequences</taxon>
        <taxon>metagenomes</taxon>
        <taxon>ecological metagenomes</taxon>
    </lineage>
</organism>
<dbReference type="Gene3D" id="3.90.550.10">
    <property type="entry name" value="Spore Coat Polysaccharide Biosynthesis Protein SpsA, Chain A"/>
    <property type="match status" value="1"/>
</dbReference>
<dbReference type="PANTHER" id="PTHR48090">
    <property type="entry name" value="UNDECAPRENYL-PHOSPHATE 4-DEOXY-4-FORMAMIDO-L-ARABINOSE TRANSFERASE-RELATED"/>
    <property type="match status" value="1"/>
</dbReference>
<feature type="transmembrane region" description="Helical" evidence="7">
    <location>
        <begin position="223"/>
        <end position="247"/>
    </location>
</feature>
<feature type="transmembrane region" description="Helical" evidence="7">
    <location>
        <begin position="259"/>
        <end position="285"/>
    </location>
</feature>